<reference evidence="3" key="1">
    <citation type="journal article" date="2019" name="Int. J. Syst. Evol. Microbiol.">
        <title>The Global Catalogue of Microorganisms (GCM) 10K type strain sequencing project: providing services to taxonomists for standard genome sequencing and annotation.</title>
        <authorList>
            <consortium name="The Broad Institute Genomics Platform"/>
            <consortium name="The Broad Institute Genome Sequencing Center for Infectious Disease"/>
            <person name="Wu L."/>
            <person name="Ma J."/>
        </authorList>
    </citation>
    <scope>NUCLEOTIDE SEQUENCE [LARGE SCALE GENOMIC DNA]</scope>
    <source>
        <strain evidence="3">CGMCC 4.7643</strain>
    </source>
</reference>
<organism evidence="2 3">
    <name type="scientific">Amycolatopsis samaneae</name>
    <dbReference type="NCBI Taxonomy" id="664691"/>
    <lineage>
        <taxon>Bacteria</taxon>
        <taxon>Bacillati</taxon>
        <taxon>Actinomycetota</taxon>
        <taxon>Actinomycetes</taxon>
        <taxon>Pseudonocardiales</taxon>
        <taxon>Pseudonocardiaceae</taxon>
        <taxon>Amycolatopsis</taxon>
    </lineage>
</organism>
<proteinExistence type="predicted"/>
<feature type="compositionally biased region" description="Low complexity" evidence="1">
    <location>
        <begin position="64"/>
        <end position="74"/>
    </location>
</feature>
<evidence type="ECO:0000313" key="3">
    <source>
        <dbReference type="Proteomes" id="UP001597419"/>
    </source>
</evidence>
<comment type="caution">
    <text evidence="2">The sequence shown here is derived from an EMBL/GenBank/DDBJ whole genome shotgun (WGS) entry which is preliminary data.</text>
</comment>
<dbReference type="Proteomes" id="UP001597419">
    <property type="component" value="Unassembled WGS sequence"/>
</dbReference>
<dbReference type="EMBL" id="JBHUKU010000001">
    <property type="protein sequence ID" value="MFD2457038.1"/>
    <property type="molecule type" value="Genomic_DNA"/>
</dbReference>
<gene>
    <name evidence="2" type="ORF">ACFSYJ_00435</name>
</gene>
<feature type="region of interest" description="Disordered" evidence="1">
    <location>
        <begin position="64"/>
        <end position="92"/>
    </location>
</feature>
<evidence type="ECO:0008006" key="4">
    <source>
        <dbReference type="Google" id="ProtNLM"/>
    </source>
</evidence>
<dbReference type="RefSeq" id="WP_345401967.1">
    <property type="nucleotide sequence ID" value="NZ_BAABHG010000013.1"/>
</dbReference>
<name>A0ABW5G7L8_9PSEU</name>
<sequence length="123" mass="12602">MNTLVLIGTAVAVPATSVRAALALPVFVALAKTLAGHRTLVRAPALPFPAVTGAGAHVLTSRAPTAATPAWTPRSRGRSAGGAGHLRHGGSRRSRVLRLVLVGAALSVDHEKDSGRSLSHREP</sequence>
<accession>A0ABW5G7L8</accession>
<evidence type="ECO:0000256" key="1">
    <source>
        <dbReference type="SAM" id="MobiDB-lite"/>
    </source>
</evidence>
<evidence type="ECO:0000313" key="2">
    <source>
        <dbReference type="EMBL" id="MFD2457038.1"/>
    </source>
</evidence>
<keyword evidence="3" id="KW-1185">Reference proteome</keyword>
<protein>
    <recommendedName>
        <fullName evidence="4">Secreted protein</fullName>
    </recommendedName>
</protein>